<reference evidence="1 2" key="1">
    <citation type="submission" date="2019-10" db="EMBL/GenBank/DDBJ databases">
        <authorList>
            <person name="Palmer J.M."/>
        </authorList>
    </citation>
    <scope>NUCLEOTIDE SEQUENCE [LARGE SCALE GENOMIC DNA]</scope>
    <source>
        <strain evidence="1 2">TWF730</strain>
    </source>
</reference>
<evidence type="ECO:0000313" key="1">
    <source>
        <dbReference type="EMBL" id="KAK6335760.1"/>
    </source>
</evidence>
<dbReference type="AlphaFoldDB" id="A0AAV9U4K7"/>
<name>A0AAV9U4K7_9PEZI</name>
<organism evidence="1 2">
    <name type="scientific">Orbilia blumenaviensis</name>
    <dbReference type="NCBI Taxonomy" id="1796055"/>
    <lineage>
        <taxon>Eukaryota</taxon>
        <taxon>Fungi</taxon>
        <taxon>Dikarya</taxon>
        <taxon>Ascomycota</taxon>
        <taxon>Pezizomycotina</taxon>
        <taxon>Orbiliomycetes</taxon>
        <taxon>Orbiliales</taxon>
        <taxon>Orbiliaceae</taxon>
        <taxon>Orbilia</taxon>
    </lineage>
</organism>
<comment type="caution">
    <text evidence="1">The sequence shown here is derived from an EMBL/GenBank/DDBJ whole genome shotgun (WGS) entry which is preliminary data.</text>
</comment>
<evidence type="ECO:0000313" key="2">
    <source>
        <dbReference type="Proteomes" id="UP001373714"/>
    </source>
</evidence>
<keyword evidence="2" id="KW-1185">Reference proteome</keyword>
<dbReference type="EMBL" id="JAVHNS010000014">
    <property type="protein sequence ID" value="KAK6335760.1"/>
    <property type="molecule type" value="Genomic_DNA"/>
</dbReference>
<accession>A0AAV9U4K7</accession>
<protein>
    <submittedName>
        <fullName evidence="1">Uncharacterized protein</fullName>
    </submittedName>
</protein>
<proteinExistence type="predicted"/>
<sequence>MECKLTVLRCFLFYRHYQDGGGYRRLDPRYDLSLTKLRTVSENASRVEKLSISNINFKTIENFENAWKLCLASRSKLKSLYLCKSINFADEYGEEALRIIDEGFYSRLQEIQQLNCLESLYFEGFEDLKKLIEAVRPHNGKSFRIKTLGLKYCDRPLLLSGGFGKMDPGIEITSLTRSLVERMNDLTELDVRAGGTGFHLEDLLSHLPRGLSSLYWARIRYTFTDPYPNKKVLGKHFFTLRRLWLEIKGDREPVGITVWPDNSPCEIFTSAPASGDGDGILTLETLSQLPLLEHLAVPIDKSISWDRLSPMVGQAVDTCLKLLVGGLEI</sequence>
<gene>
    <name evidence="1" type="ORF">TWF730_003137</name>
</gene>
<dbReference type="Proteomes" id="UP001373714">
    <property type="component" value="Unassembled WGS sequence"/>
</dbReference>